<accession>A0A917HQ17</accession>
<gene>
    <name evidence="1" type="ORF">GCM10011585_33800</name>
</gene>
<reference evidence="1" key="1">
    <citation type="journal article" date="2014" name="Int. J. Syst. Evol. Microbiol.">
        <title>Complete genome sequence of Corynebacterium casei LMG S-19264T (=DSM 44701T), isolated from a smear-ripened cheese.</title>
        <authorList>
            <consortium name="US DOE Joint Genome Institute (JGI-PGF)"/>
            <person name="Walter F."/>
            <person name="Albersmeier A."/>
            <person name="Kalinowski J."/>
            <person name="Ruckert C."/>
        </authorList>
    </citation>
    <scope>NUCLEOTIDE SEQUENCE</scope>
    <source>
        <strain evidence="1">CGMCC 1.12997</strain>
    </source>
</reference>
<protein>
    <submittedName>
        <fullName evidence="1">Uncharacterized protein</fullName>
    </submittedName>
</protein>
<dbReference type="EMBL" id="BMGT01000004">
    <property type="protein sequence ID" value="GGG87035.1"/>
    <property type="molecule type" value="Genomic_DNA"/>
</dbReference>
<organism evidence="1 2">
    <name type="scientific">Edaphobacter dinghuensis</name>
    <dbReference type="NCBI Taxonomy" id="1560005"/>
    <lineage>
        <taxon>Bacteria</taxon>
        <taxon>Pseudomonadati</taxon>
        <taxon>Acidobacteriota</taxon>
        <taxon>Terriglobia</taxon>
        <taxon>Terriglobales</taxon>
        <taxon>Acidobacteriaceae</taxon>
        <taxon>Edaphobacter</taxon>
    </lineage>
</organism>
<dbReference type="AlphaFoldDB" id="A0A917HQ17"/>
<sequence length="79" mass="9062">MRGPKLTDEQIRHFKAQMIKDGTPVRFLYRGRCLDITTGVLQHKGINVINQRHYWNFAAETAKEIAKNLGPDVRAILSN</sequence>
<dbReference type="Proteomes" id="UP000647241">
    <property type="component" value="Unassembled WGS sequence"/>
</dbReference>
<comment type="caution">
    <text evidence="1">The sequence shown here is derived from an EMBL/GenBank/DDBJ whole genome shotgun (WGS) entry which is preliminary data.</text>
</comment>
<name>A0A917HQ17_9BACT</name>
<proteinExistence type="predicted"/>
<evidence type="ECO:0000313" key="2">
    <source>
        <dbReference type="Proteomes" id="UP000647241"/>
    </source>
</evidence>
<evidence type="ECO:0000313" key="1">
    <source>
        <dbReference type="EMBL" id="GGG87035.1"/>
    </source>
</evidence>
<keyword evidence="2" id="KW-1185">Reference proteome</keyword>
<dbReference type="RefSeq" id="WP_188555419.1">
    <property type="nucleotide sequence ID" value="NZ_BMGT01000004.1"/>
</dbReference>
<reference evidence="1" key="2">
    <citation type="submission" date="2020-09" db="EMBL/GenBank/DDBJ databases">
        <authorList>
            <person name="Sun Q."/>
            <person name="Zhou Y."/>
        </authorList>
    </citation>
    <scope>NUCLEOTIDE SEQUENCE</scope>
    <source>
        <strain evidence="1">CGMCC 1.12997</strain>
    </source>
</reference>